<comment type="caution">
    <text evidence="1">The sequence shown here is derived from an EMBL/GenBank/DDBJ whole genome shotgun (WGS) entry which is preliminary data.</text>
</comment>
<dbReference type="RefSeq" id="WP_367623018.1">
    <property type="nucleotide sequence ID" value="NZ_JBFNQD010000001.1"/>
</dbReference>
<sequence>MIPSWPATLPQLFNRQGFAYAEGDGRLMSDTDTGPGKVRRRTTAAVDIMKGQMTITRDQLQAMRDFIRNDLIGGSLPFQIPDPLGGAAPLLVRFSKDGMPQYQNIAGAWWTAAFQVDVLP</sequence>
<gene>
    <name evidence="1" type="ORF">ABXS05_04125</name>
</gene>
<dbReference type="EMBL" id="JBFNQD010000001">
    <property type="protein sequence ID" value="MEW9304709.1"/>
    <property type="molecule type" value="Genomic_DNA"/>
</dbReference>
<proteinExistence type="predicted"/>
<protein>
    <recommendedName>
        <fullName evidence="3">Phage tail protein</fullName>
    </recommendedName>
</protein>
<dbReference type="Proteomes" id="UP001555786">
    <property type="component" value="Unassembled WGS sequence"/>
</dbReference>
<keyword evidence="2" id="KW-1185">Reference proteome</keyword>
<name>A0ABV3PGG6_9HYPH</name>
<evidence type="ECO:0000313" key="2">
    <source>
        <dbReference type="Proteomes" id="UP001555786"/>
    </source>
</evidence>
<accession>A0ABV3PGG6</accession>
<reference evidence="1 2" key="1">
    <citation type="submission" date="2024-07" db="EMBL/GenBank/DDBJ databases">
        <title>Description of Labrys sedimenti sp. nov., isolated from a diclofenac-degrading enrichment culture.</title>
        <authorList>
            <person name="Tancsics A."/>
            <person name="Csepanyi A."/>
        </authorList>
    </citation>
    <scope>NUCLEOTIDE SEQUENCE [LARGE SCALE GENOMIC DNA]</scope>
    <source>
        <strain evidence="1 2">LMG 23578</strain>
    </source>
</reference>
<evidence type="ECO:0000313" key="1">
    <source>
        <dbReference type="EMBL" id="MEW9304709.1"/>
    </source>
</evidence>
<evidence type="ECO:0008006" key="3">
    <source>
        <dbReference type="Google" id="ProtNLM"/>
    </source>
</evidence>
<organism evidence="1 2">
    <name type="scientific">Labrys neptuniae</name>
    <dbReference type="NCBI Taxonomy" id="376174"/>
    <lineage>
        <taxon>Bacteria</taxon>
        <taxon>Pseudomonadati</taxon>
        <taxon>Pseudomonadota</taxon>
        <taxon>Alphaproteobacteria</taxon>
        <taxon>Hyphomicrobiales</taxon>
        <taxon>Xanthobacteraceae</taxon>
        <taxon>Labrys</taxon>
    </lineage>
</organism>